<reference evidence="2" key="3">
    <citation type="submission" date="2016-11" db="EMBL/GenBank/DDBJ databases">
        <title>Comparative analyses of deletion mutations and their pathological effects of nucleopolyhedroviruses isolated from saturniid wild silkworms.</title>
        <authorList>
            <person name="Sasaki K."/>
            <person name="Huang Y."/>
            <person name="Shi M."/>
            <person name="Wang X."/>
            <person name="Kajiura Z."/>
            <person name="Kobayashi J."/>
        </authorList>
    </citation>
    <scope>NUCLEOTIDE SEQUENCE</scope>
    <source>
        <strain evidence="2">Liaoning</strain>
    </source>
</reference>
<reference evidence="1 3" key="1">
    <citation type="submission" date="2006-05" db="EMBL/GenBank/DDBJ databases">
        <title>Sequence and Organization of the Antheraea pernyi Nucleopolyhedrovirus Genome.</title>
        <authorList>
            <consortium name="Biotechnology Research Institute"/>
            <consortium name="National Key facility for Crop Gene Resources and Genetic Improvement"/>
            <consortium name="Chinese Academy of Agricultural Sciences"/>
            <consortium name="Beijing 100081"/>
            <consortium name="China"/>
            <person name="Nie Z.M."/>
            <person name="Zhang Z.F."/>
            <person name="Wang D."/>
            <person name="He P.A."/>
            <person name="Jiang C.Y."/>
            <person name="Song L."/>
            <person name="Chen F."/>
            <person name="Xu J."/>
            <person name="Yang L."/>
            <person name="Yu L.L."/>
            <person name="Chen J."/>
            <person name="Lv Z.B."/>
            <person name="Wu X.F."/>
            <person name="Zhang Y.Z."/>
        </authorList>
    </citation>
    <scope>NUCLEOTIDE SEQUENCE [LARGE SCALE GENOMIC DNA]</scope>
    <source>
        <strain evidence="3">Liaoning</strain>
        <strain evidence="1">Zhenjiang</strain>
    </source>
</reference>
<reference evidence="3" key="2">
    <citation type="submission" date="2006-05" db="EMBL/GenBank/DDBJ databases">
        <authorList>
            <person name="Nie Z.M."/>
            <person name="Zhang Z.F."/>
            <person name="Wang D."/>
            <person name="He P.A."/>
            <person name="Jiang C.Y."/>
            <person name="Song L."/>
            <person name="Chen F."/>
            <person name="Xu J."/>
            <person name="Yang L."/>
            <person name="Yu L.L."/>
            <person name="Chen J."/>
            <person name="Lv Z.B."/>
            <person name="Wu X.F."/>
            <person name="Zhang Y.Z."/>
        </authorList>
    </citation>
    <scope>NUCLEOTIDE SEQUENCE [LARGE SCALE GENOMIC DNA]</scope>
    <source>
        <strain evidence="3">Liaoning</strain>
    </source>
</reference>
<dbReference type="EMBL" id="LC194889">
    <property type="protein sequence ID" value="BAX08850.1"/>
    <property type="molecule type" value="Genomic_DNA"/>
</dbReference>
<name>Q1HH20_NPVAP</name>
<organismHost>
    <name type="scientific">Antheraea pernyi</name>
    <name type="common">Chinese oak silk moth</name>
    <name type="synonym">Bombyx pernyi</name>
    <dbReference type="NCBI Taxonomy" id="7119"/>
</organismHost>
<dbReference type="RefSeq" id="YP_611046.1">
    <property type="nucleotide sequence ID" value="NC_008035.3"/>
</dbReference>
<keyword evidence="3" id="KW-1185">Reference proteome</keyword>
<dbReference type="EMBL" id="DQ486030">
    <property type="protein sequence ID" value="ABF50313.1"/>
    <property type="molecule type" value="Genomic_DNA"/>
</dbReference>
<dbReference type="KEGG" id="vg:5141389"/>
<sequence>MRTRGRLLGHGGQRATVAHDKRPYNWYTSSTCVTKKLERSLTSSSDSLYPSTNRHVMFTILRLPRNARARWPICLSVSNLDGSNVFTRPQTDASSSLLTINMRSTLRHLAENRSSGYTCLLSHSVSWAFTKITLVTASVERFSSATNPRSPPDISIQGASVLVENCVQRLLDL</sequence>
<gene>
    <name evidence="2" type="primary">ORF81</name>
</gene>
<evidence type="ECO:0000313" key="2">
    <source>
        <dbReference type="EMBL" id="BAX08850.1"/>
    </source>
</evidence>
<evidence type="ECO:0000313" key="1">
    <source>
        <dbReference type="EMBL" id="ABF50313.1"/>
    </source>
</evidence>
<evidence type="ECO:0000313" key="3">
    <source>
        <dbReference type="Proteomes" id="UP000204470"/>
    </source>
</evidence>
<dbReference type="Proteomes" id="UP000204470">
    <property type="component" value="Segment"/>
</dbReference>
<protein>
    <submittedName>
        <fullName evidence="1">Uncharacterized protein</fullName>
    </submittedName>
</protein>
<organism evidence="1 3">
    <name type="scientific">Antheraea pernyi nuclear polyhedrosis virus</name>
    <name type="common">ApNPV</name>
    <dbReference type="NCBI Taxonomy" id="161494"/>
    <lineage>
        <taxon>Viruses</taxon>
        <taxon>Viruses incertae sedis</taxon>
        <taxon>Naldaviricetes</taxon>
        <taxon>Lefavirales</taxon>
        <taxon>Baculoviridae</taxon>
        <taxon>Alphabaculovirus</taxon>
        <taxon>Alphabaculovirus anpernyi</taxon>
    </lineage>
</organism>
<proteinExistence type="predicted"/>
<accession>Q1HH20</accession>